<organism evidence="1 2">
    <name type="scientific">Apiospora saccharicola</name>
    <dbReference type="NCBI Taxonomy" id="335842"/>
    <lineage>
        <taxon>Eukaryota</taxon>
        <taxon>Fungi</taxon>
        <taxon>Dikarya</taxon>
        <taxon>Ascomycota</taxon>
        <taxon>Pezizomycotina</taxon>
        <taxon>Sordariomycetes</taxon>
        <taxon>Xylariomycetidae</taxon>
        <taxon>Amphisphaeriales</taxon>
        <taxon>Apiosporaceae</taxon>
        <taxon>Apiospora</taxon>
    </lineage>
</organism>
<name>A0ABR1VL51_9PEZI</name>
<comment type="caution">
    <text evidence="1">The sequence shown here is derived from an EMBL/GenBank/DDBJ whole genome shotgun (WGS) entry which is preliminary data.</text>
</comment>
<protein>
    <submittedName>
        <fullName evidence="1">Uncharacterized protein</fullName>
    </submittedName>
</protein>
<proteinExistence type="predicted"/>
<keyword evidence="2" id="KW-1185">Reference proteome</keyword>
<dbReference type="Proteomes" id="UP001446871">
    <property type="component" value="Unassembled WGS sequence"/>
</dbReference>
<reference evidence="1 2" key="1">
    <citation type="submission" date="2023-01" db="EMBL/GenBank/DDBJ databases">
        <title>Analysis of 21 Apiospora genomes using comparative genomics revels a genus with tremendous synthesis potential of carbohydrate active enzymes and secondary metabolites.</title>
        <authorList>
            <person name="Sorensen T."/>
        </authorList>
    </citation>
    <scope>NUCLEOTIDE SEQUENCE [LARGE SCALE GENOMIC DNA]</scope>
    <source>
        <strain evidence="1 2">CBS 83171</strain>
    </source>
</reference>
<accession>A0ABR1VL51</accession>
<evidence type="ECO:0000313" key="1">
    <source>
        <dbReference type="EMBL" id="KAK8071980.1"/>
    </source>
</evidence>
<sequence>DNEIEAPASVIEYIDEAVKETFPKGTQWHGITPSGKSHWARTAKIDATKELGRKIPLFTKVT</sequence>
<feature type="non-terminal residue" evidence="1">
    <location>
        <position position="1"/>
    </location>
</feature>
<evidence type="ECO:0000313" key="2">
    <source>
        <dbReference type="Proteomes" id="UP001446871"/>
    </source>
</evidence>
<dbReference type="EMBL" id="JAQQWM010000003">
    <property type="protein sequence ID" value="KAK8071980.1"/>
    <property type="molecule type" value="Genomic_DNA"/>
</dbReference>
<gene>
    <name evidence="1" type="ORF">PG996_005328</name>
</gene>